<organism evidence="3 4">
    <name type="scientific">Romanomermis culicivorax</name>
    <name type="common">Nematode worm</name>
    <dbReference type="NCBI Taxonomy" id="13658"/>
    <lineage>
        <taxon>Eukaryota</taxon>
        <taxon>Metazoa</taxon>
        <taxon>Ecdysozoa</taxon>
        <taxon>Nematoda</taxon>
        <taxon>Enoplea</taxon>
        <taxon>Dorylaimia</taxon>
        <taxon>Mermithida</taxon>
        <taxon>Mermithoidea</taxon>
        <taxon>Mermithidae</taxon>
        <taxon>Romanomermis</taxon>
    </lineage>
</organism>
<keyword evidence="3" id="KW-1185">Reference proteome</keyword>
<feature type="region of interest" description="Disordered" evidence="1">
    <location>
        <begin position="344"/>
        <end position="407"/>
    </location>
</feature>
<sequence>MPFCEKFYNSTSATVEVQDCLFDYYYVEIICAIVHLILAFLIIVGCLIFVTTFRRKFAKNSAGELPSRNMNYKRPLVTVEFNGIPKTGMQAAYCCSTEINSLDKLLHPLPGKDPVHRESGHMTNGLKGDSEDTFHRRKVNGTRQSVMVPNYKRTKNDGNAAKCRRNSLPNHARKNDATSVRSTTDFQKNRVITEKFAGQTVTVEFSPVNEDPSLPANIRTNQNLAVDRQRIYSSSNDTRLLNVQDYRTFQEQRQSTEITGSSYQSSCGRPTSSNRCSNSTMTEATGGDRGGHLFTFNPKNGAPVRQVPNAETDNGHAAMKSRDTMGISSIEELLNANMSAMQQGPDRFSYDSSNNSAAYKSNVDTTSRNSQSYGVHYGQNQRAYHHHHQQQRQTGPADDNCWPTPPPKMADYYLQSNNILSSSNLRPRNEDYSYNIDETNIPASSFPADKEYLSSPTIDAGLCGTRFSGMATKDMVFPILSVKDLVV</sequence>
<reference evidence="4" key="1">
    <citation type="submission" date="2022-11" db="UniProtKB">
        <authorList>
            <consortium name="WormBaseParasite"/>
        </authorList>
    </citation>
    <scope>IDENTIFICATION</scope>
</reference>
<evidence type="ECO:0000313" key="3">
    <source>
        <dbReference type="Proteomes" id="UP000887565"/>
    </source>
</evidence>
<evidence type="ECO:0000256" key="2">
    <source>
        <dbReference type="SAM" id="Phobius"/>
    </source>
</evidence>
<feature type="transmembrane region" description="Helical" evidence="2">
    <location>
        <begin position="24"/>
        <end position="50"/>
    </location>
</feature>
<accession>A0A915KUI0</accession>
<feature type="compositionally biased region" description="Polar residues" evidence="1">
    <location>
        <begin position="252"/>
        <end position="283"/>
    </location>
</feature>
<dbReference type="Proteomes" id="UP000887565">
    <property type="component" value="Unplaced"/>
</dbReference>
<proteinExistence type="predicted"/>
<feature type="compositionally biased region" description="Polar residues" evidence="1">
    <location>
        <begin position="350"/>
        <end position="382"/>
    </location>
</feature>
<name>A0A915KUI0_ROMCU</name>
<protein>
    <submittedName>
        <fullName evidence="4">Uncharacterized protein</fullName>
    </submittedName>
</protein>
<feature type="region of interest" description="Disordered" evidence="1">
    <location>
        <begin position="252"/>
        <end position="290"/>
    </location>
</feature>
<evidence type="ECO:0000256" key="1">
    <source>
        <dbReference type="SAM" id="MobiDB-lite"/>
    </source>
</evidence>
<dbReference type="WBParaSite" id="nRc.2.0.1.t42586-RA">
    <property type="protein sequence ID" value="nRc.2.0.1.t42586-RA"/>
    <property type="gene ID" value="nRc.2.0.1.g42586"/>
</dbReference>
<feature type="region of interest" description="Disordered" evidence="1">
    <location>
        <begin position="114"/>
        <end position="133"/>
    </location>
</feature>
<evidence type="ECO:0000313" key="4">
    <source>
        <dbReference type="WBParaSite" id="nRc.2.0.1.t42586-RA"/>
    </source>
</evidence>
<keyword evidence="2" id="KW-0472">Membrane</keyword>
<keyword evidence="2" id="KW-1133">Transmembrane helix</keyword>
<dbReference type="AlphaFoldDB" id="A0A915KUI0"/>
<keyword evidence="2" id="KW-0812">Transmembrane</keyword>